<dbReference type="EMBL" id="JAADJZ010000007">
    <property type="protein sequence ID" value="KAF2873747.1"/>
    <property type="molecule type" value="Genomic_DNA"/>
</dbReference>
<organism evidence="7 8">
    <name type="scientific">Massariosphaeria phaeospora</name>
    <dbReference type="NCBI Taxonomy" id="100035"/>
    <lineage>
        <taxon>Eukaryota</taxon>
        <taxon>Fungi</taxon>
        <taxon>Dikarya</taxon>
        <taxon>Ascomycota</taxon>
        <taxon>Pezizomycotina</taxon>
        <taxon>Dothideomycetes</taxon>
        <taxon>Pleosporomycetidae</taxon>
        <taxon>Pleosporales</taxon>
        <taxon>Pleosporales incertae sedis</taxon>
        <taxon>Massariosphaeria</taxon>
    </lineage>
</organism>
<feature type="compositionally biased region" description="Low complexity" evidence="4">
    <location>
        <begin position="62"/>
        <end position="119"/>
    </location>
</feature>
<keyword evidence="3" id="KW-0271">Exosome</keyword>
<dbReference type="CDD" id="cd05791">
    <property type="entry name" value="S1_CSL4"/>
    <property type="match status" value="1"/>
</dbReference>
<evidence type="ECO:0000313" key="8">
    <source>
        <dbReference type="Proteomes" id="UP000481861"/>
    </source>
</evidence>
<dbReference type="Pfam" id="PF10447">
    <property type="entry name" value="EXOSC1"/>
    <property type="match status" value="1"/>
</dbReference>
<dbReference type="GO" id="GO:0000176">
    <property type="term" value="C:nuclear exosome (RNase complex)"/>
    <property type="evidence" value="ECO:0007669"/>
    <property type="project" value="TreeGrafter"/>
</dbReference>
<comment type="caution">
    <text evidence="7">The sequence shown here is derived from an EMBL/GenBank/DDBJ whole genome shotgun (WGS) entry which is preliminary data.</text>
</comment>
<dbReference type="GO" id="GO:0003723">
    <property type="term" value="F:RNA binding"/>
    <property type="evidence" value="ECO:0007669"/>
    <property type="project" value="InterPro"/>
</dbReference>
<dbReference type="Proteomes" id="UP000481861">
    <property type="component" value="Unassembled WGS sequence"/>
</dbReference>
<evidence type="ECO:0000256" key="2">
    <source>
        <dbReference type="ARBA" id="ARBA00022490"/>
    </source>
</evidence>
<feature type="domain" description="Exosome complex component N-terminal" evidence="6">
    <location>
        <begin position="25"/>
        <end position="60"/>
    </location>
</feature>
<evidence type="ECO:0000256" key="4">
    <source>
        <dbReference type="SAM" id="MobiDB-lite"/>
    </source>
</evidence>
<dbReference type="InterPro" id="IPR025721">
    <property type="entry name" value="Exosome_cplx_N_dom"/>
</dbReference>
<keyword evidence="2" id="KW-0963">Cytoplasm</keyword>
<dbReference type="GO" id="GO:0005730">
    <property type="term" value="C:nucleolus"/>
    <property type="evidence" value="ECO:0007669"/>
    <property type="project" value="UniProtKB-SubCell"/>
</dbReference>
<sequence length="244" mass="26008">MYSIGFTPRISHDNHPAIAMALPSIALPGQLLGPATKYAPGPGTHMHDQQVYASIAGPVVSSPPSSVSEKPSTSTSTPTPKPSSKPGSKPTPTSLPLLSIPRPSPTSSSPSSTSTSTLLPTLSSPILARITRLGPRFATCAILVIDSTVCRETFQGLIRREDVRATEKDKVRIEDSFRVGDLVRGVVISLGDQSNYYISTAQNEYGVVMARSEDGGGAMFPVSWREFCDPRTGVREGRKVAKPF</sequence>
<dbReference type="InterPro" id="IPR012340">
    <property type="entry name" value="NA-bd_OB-fold"/>
</dbReference>
<evidence type="ECO:0008006" key="9">
    <source>
        <dbReference type="Google" id="ProtNLM"/>
    </source>
</evidence>
<accession>A0A7C8IIH2</accession>
<keyword evidence="8" id="KW-1185">Reference proteome</keyword>
<feature type="domain" description="Exosome complex component CSL4 C-terminal" evidence="5">
    <location>
        <begin position="151"/>
        <end position="190"/>
    </location>
</feature>
<evidence type="ECO:0000259" key="6">
    <source>
        <dbReference type="Pfam" id="PF14382"/>
    </source>
</evidence>
<dbReference type="InterPro" id="IPR019495">
    <property type="entry name" value="EXOSC1_C"/>
</dbReference>
<gene>
    <name evidence="7" type="ORF">BDV95DRAFT_352617</name>
</gene>
<dbReference type="OrthoDB" id="440760at2759"/>
<dbReference type="PANTHER" id="PTHR12686">
    <property type="entry name" value="3'-5' EXORIBONUCLEASE CSL4-RELATED"/>
    <property type="match status" value="1"/>
</dbReference>
<dbReference type="PANTHER" id="PTHR12686:SF8">
    <property type="entry name" value="EXOSOME COMPLEX COMPONENT CSL4"/>
    <property type="match status" value="1"/>
</dbReference>
<evidence type="ECO:0000256" key="3">
    <source>
        <dbReference type="ARBA" id="ARBA00022835"/>
    </source>
</evidence>
<evidence type="ECO:0000259" key="5">
    <source>
        <dbReference type="Pfam" id="PF10447"/>
    </source>
</evidence>
<dbReference type="GO" id="GO:0006396">
    <property type="term" value="P:RNA processing"/>
    <property type="evidence" value="ECO:0007669"/>
    <property type="project" value="InterPro"/>
</dbReference>
<feature type="region of interest" description="Disordered" evidence="4">
    <location>
        <begin position="57"/>
        <end position="119"/>
    </location>
</feature>
<dbReference type="Pfam" id="PF14382">
    <property type="entry name" value="ECR1_N"/>
    <property type="match status" value="1"/>
</dbReference>
<dbReference type="AlphaFoldDB" id="A0A7C8IIH2"/>
<protein>
    <recommendedName>
        <fullName evidence="9">S1 motif domain-containing protein</fullName>
    </recommendedName>
</protein>
<reference evidence="7 8" key="1">
    <citation type="submission" date="2020-01" db="EMBL/GenBank/DDBJ databases">
        <authorList>
            <consortium name="DOE Joint Genome Institute"/>
            <person name="Haridas S."/>
            <person name="Albert R."/>
            <person name="Binder M."/>
            <person name="Bloem J."/>
            <person name="Labutti K."/>
            <person name="Salamov A."/>
            <person name="Andreopoulos B."/>
            <person name="Baker S.E."/>
            <person name="Barry K."/>
            <person name="Bills G."/>
            <person name="Bluhm B.H."/>
            <person name="Cannon C."/>
            <person name="Castanera R."/>
            <person name="Culley D.E."/>
            <person name="Daum C."/>
            <person name="Ezra D."/>
            <person name="Gonzalez J.B."/>
            <person name="Henrissat B."/>
            <person name="Kuo A."/>
            <person name="Liang C."/>
            <person name="Lipzen A."/>
            <person name="Lutzoni F."/>
            <person name="Magnuson J."/>
            <person name="Mondo S."/>
            <person name="Nolan M."/>
            <person name="Ohm R."/>
            <person name="Pangilinan J."/>
            <person name="Park H.-J.H."/>
            <person name="Ramirez L."/>
            <person name="Alfaro M."/>
            <person name="Sun H."/>
            <person name="Tritt A."/>
            <person name="Yoshinaga Y."/>
            <person name="Zwiers L.-H.L."/>
            <person name="Turgeon B.G."/>
            <person name="Goodwin S.B."/>
            <person name="Spatafora J.W."/>
            <person name="Crous P.W."/>
            <person name="Grigoriev I.V."/>
        </authorList>
    </citation>
    <scope>NUCLEOTIDE SEQUENCE [LARGE SCALE GENOMIC DNA]</scope>
    <source>
        <strain evidence="7 8">CBS 611.86</strain>
    </source>
</reference>
<dbReference type="SUPFAM" id="SSF50249">
    <property type="entry name" value="Nucleic acid-binding proteins"/>
    <property type="match status" value="1"/>
</dbReference>
<name>A0A7C8IIH2_9PLEO</name>
<evidence type="ECO:0000256" key="1">
    <source>
        <dbReference type="ARBA" id="ARBA00004604"/>
    </source>
</evidence>
<dbReference type="SUPFAM" id="SSF110324">
    <property type="entry name" value="Ribosomal L27 protein-like"/>
    <property type="match status" value="1"/>
</dbReference>
<dbReference type="Gene3D" id="2.40.50.140">
    <property type="entry name" value="Nucleic acid-binding proteins"/>
    <property type="match status" value="1"/>
</dbReference>
<dbReference type="GO" id="GO:0005737">
    <property type="term" value="C:cytoplasm"/>
    <property type="evidence" value="ECO:0007669"/>
    <property type="project" value="TreeGrafter"/>
</dbReference>
<proteinExistence type="predicted"/>
<dbReference type="Gene3D" id="2.40.50.100">
    <property type="match status" value="1"/>
</dbReference>
<evidence type="ECO:0000313" key="7">
    <source>
        <dbReference type="EMBL" id="KAF2873747.1"/>
    </source>
</evidence>
<comment type="subcellular location">
    <subcellularLocation>
        <location evidence="1">Nucleus</location>
        <location evidence="1">Nucleolus</location>
    </subcellularLocation>
</comment>
<dbReference type="InterPro" id="IPR039771">
    <property type="entry name" value="Csl4"/>
</dbReference>